<comment type="caution">
    <text evidence="1">The sequence shown here is derived from an EMBL/GenBank/DDBJ whole genome shotgun (WGS) entry which is preliminary data.</text>
</comment>
<evidence type="ECO:0000313" key="2">
    <source>
        <dbReference type="Proteomes" id="UP001596439"/>
    </source>
</evidence>
<name>A0ABW2PHK9_9BACL</name>
<dbReference type="Proteomes" id="UP001596439">
    <property type="component" value="Unassembled WGS sequence"/>
</dbReference>
<gene>
    <name evidence="1" type="ORF">ACFQO8_01785</name>
</gene>
<reference evidence="2" key="1">
    <citation type="journal article" date="2019" name="Int. J. Syst. Evol. Microbiol.">
        <title>The Global Catalogue of Microorganisms (GCM) 10K type strain sequencing project: providing services to taxonomists for standard genome sequencing and annotation.</title>
        <authorList>
            <consortium name="The Broad Institute Genomics Platform"/>
            <consortium name="The Broad Institute Genome Sequencing Center for Infectious Disease"/>
            <person name="Wu L."/>
            <person name="Ma J."/>
        </authorList>
    </citation>
    <scope>NUCLEOTIDE SEQUENCE [LARGE SCALE GENOMIC DNA]</scope>
    <source>
        <strain evidence="2">CCUG 55590</strain>
    </source>
</reference>
<evidence type="ECO:0000313" key="1">
    <source>
        <dbReference type="EMBL" id="MFC7388854.1"/>
    </source>
</evidence>
<dbReference type="Pfam" id="PF07799">
    <property type="entry name" value="DUF1643"/>
    <property type="match status" value="1"/>
</dbReference>
<organism evidence="1 2">
    <name type="scientific">Exiguobacterium aestuarii</name>
    <dbReference type="NCBI Taxonomy" id="273527"/>
    <lineage>
        <taxon>Bacteria</taxon>
        <taxon>Bacillati</taxon>
        <taxon>Bacillota</taxon>
        <taxon>Bacilli</taxon>
        <taxon>Bacillales</taxon>
        <taxon>Bacillales Family XII. Incertae Sedis</taxon>
        <taxon>Exiguobacterium</taxon>
    </lineage>
</organism>
<dbReference type="InterPro" id="IPR012441">
    <property type="entry name" value="DUF1643"/>
</dbReference>
<dbReference type="EMBL" id="JBHTCE010000001">
    <property type="protein sequence ID" value="MFC7388854.1"/>
    <property type="molecule type" value="Genomic_DNA"/>
</dbReference>
<keyword evidence="2" id="KW-1185">Reference proteome</keyword>
<proteinExistence type="predicted"/>
<accession>A0ABW2PHK9</accession>
<protein>
    <submittedName>
        <fullName evidence="1">DUF1643 domain-containing protein</fullName>
    </submittedName>
</protein>
<sequence length="169" mass="19222">MTPSWNANYHVKITIDETNQYRYLFECNWSPGGHFITFILFHPSIGDVTQTEPTLRRCIHYAKLWGFDGLKVVNLYAMIAPDVKSLDQVNDPIGPDNDSYIRFAADHSAAVILAWGDAITTPTAQSRMQDVYQLVQHQSPHCLKVTTTGNYPRHPLYLSKSLIPVPYQL</sequence>
<dbReference type="RefSeq" id="WP_214786404.1">
    <property type="nucleotide sequence ID" value="NZ_JANIEL010000007.1"/>
</dbReference>